<dbReference type="GO" id="GO:0020037">
    <property type="term" value="F:heme binding"/>
    <property type="evidence" value="ECO:0007669"/>
    <property type="project" value="InterPro"/>
</dbReference>
<feature type="domain" description="Cytochrome c" evidence="7">
    <location>
        <begin position="122"/>
        <end position="212"/>
    </location>
</feature>
<organism evidence="8 9">
    <name type="scientific">Methyloversatilis universalis (strain ATCC BAA-1314 / DSM 25237 / JCM 13912 / CCUG 52030 / FAM5)</name>
    <dbReference type="NCBI Taxonomy" id="1000565"/>
    <lineage>
        <taxon>Bacteria</taxon>
        <taxon>Pseudomonadati</taxon>
        <taxon>Pseudomonadota</taxon>
        <taxon>Betaproteobacteria</taxon>
        <taxon>Nitrosomonadales</taxon>
        <taxon>Sterolibacteriaceae</taxon>
        <taxon>Methyloversatilis</taxon>
    </lineage>
</organism>
<evidence type="ECO:0000256" key="6">
    <source>
        <dbReference type="SAM" id="SignalP"/>
    </source>
</evidence>
<feature type="binding site" description="axial binding residue" evidence="5">
    <location>
        <position position="147"/>
    </location>
    <ligand>
        <name>heme c</name>
        <dbReference type="ChEBI" id="CHEBI:61717"/>
        <label>2</label>
    </ligand>
    <ligandPart>
        <name>Fe</name>
        <dbReference type="ChEBI" id="CHEBI:18248"/>
    </ligandPart>
</feature>
<reference evidence="8 9" key="1">
    <citation type="journal article" date="2011" name="J. Bacteriol.">
        <title>Genome sequence of Methyloversatilis universalis FAM5T, a methylotrophic representative of the order Rhodocyclales.</title>
        <authorList>
            <person name="Kittichotirat W."/>
            <person name="Good N.M."/>
            <person name="Hall R."/>
            <person name="Bringel F."/>
            <person name="Lajus A."/>
            <person name="Medigue C."/>
            <person name="Smalley N.E."/>
            <person name="Beck D."/>
            <person name="Bumgarner R."/>
            <person name="Vuilleumier S."/>
            <person name="Kalyuzhnaya M.G."/>
        </authorList>
    </citation>
    <scope>NUCLEOTIDE SEQUENCE [LARGE SCALE GENOMIC DNA]</scope>
    <source>
        <strain evidence="9">ATCC BAA-1314 / JCM 13912 / FAM5</strain>
    </source>
</reference>
<dbReference type="PANTHER" id="PTHR33751:SF11">
    <property type="entry name" value="BLL4483 PROTEIN"/>
    <property type="match status" value="1"/>
</dbReference>
<comment type="caution">
    <text evidence="8">The sequence shown here is derived from an EMBL/GenBank/DDBJ whole genome shotgun (WGS) entry which is preliminary data.</text>
</comment>
<evidence type="ECO:0000313" key="9">
    <source>
        <dbReference type="Proteomes" id="UP000005019"/>
    </source>
</evidence>
<dbReference type="Gene3D" id="1.10.760.10">
    <property type="entry name" value="Cytochrome c-like domain"/>
    <property type="match status" value="2"/>
</dbReference>
<dbReference type="InterPro" id="IPR009056">
    <property type="entry name" value="Cyt_c-like_dom"/>
</dbReference>
<dbReference type="PANTHER" id="PTHR33751">
    <property type="entry name" value="CBB3-TYPE CYTOCHROME C OXIDASE SUBUNIT FIXP"/>
    <property type="match status" value="1"/>
</dbReference>
<evidence type="ECO:0000256" key="1">
    <source>
        <dbReference type="ARBA" id="ARBA00022617"/>
    </source>
</evidence>
<comment type="PTM">
    <text evidence="4">Binds 2 heme c groups covalently per subunit.</text>
</comment>
<dbReference type="GO" id="GO:0042597">
    <property type="term" value="C:periplasmic space"/>
    <property type="evidence" value="ECO:0007669"/>
    <property type="project" value="InterPro"/>
</dbReference>
<feature type="binding site" description="axial binding residue" evidence="5">
    <location>
        <position position="189"/>
    </location>
    <ligand>
        <name>heme c</name>
        <dbReference type="ChEBI" id="CHEBI:61717"/>
        <label>2</label>
    </ligand>
    <ligandPart>
        <name>Fe</name>
        <dbReference type="ChEBI" id="CHEBI:18248"/>
    </ligandPart>
</feature>
<accession>F5R7S9</accession>
<sequence length="239" mass="25361">MNRLSIASTARALFGLLALSATTTFAAPGEHPDIDLRVKACTGCHGAEGRAAADGYYPRIAGKPAGYLYNQLVNFRDGRRQYPLMSGLLQTLTDDYLQEIARHFSALDLPYPPPVRSTQKASVLAHGERLVREGDPARDLPACASCHGSALTGVAPALPGLLGLPHDYLAAQLAGWKSGIRHAHAPDCMAEVARKLNAEDIQSVAHWLSSQPVSQGGKPAAVLEKPLPIRCGGVTEAAR</sequence>
<dbReference type="RefSeq" id="WP_008058097.1">
    <property type="nucleotide sequence ID" value="NZ_AFHG01000029.1"/>
</dbReference>
<keyword evidence="1 4" id="KW-0349">Heme</keyword>
<dbReference type="AlphaFoldDB" id="F5R7S9"/>
<feature type="chain" id="PRO_5003325623" evidence="6">
    <location>
        <begin position="27"/>
        <end position="239"/>
    </location>
</feature>
<feature type="binding site" description="covalent" evidence="4">
    <location>
        <position position="44"/>
    </location>
    <ligand>
        <name>heme c</name>
        <dbReference type="ChEBI" id="CHEBI:61717"/>
        <label>1</label>
    </ligand>
</feature>
<evidence type="ECO:0000256" key="4">
    <source>
        <dbReference type="PIRSR" id="PIRSR000005-1"/>
    </source>
</evidence>
<dbReference type="STRING" id="1000565.METUNv1_00287"/>
<feature type="binding site" description="axial binding residue" evidence="5">
    <location>
        <position position="85"/>
    </location>
    <ligand>
        <name>heme c</name>
        <dbReference type="ChEBI" id="CHEBI:61717"/>
        <label>1</label>
    </ligand>
    <ligandPart>
        <name>Fe</name>
        <dbReference type="ChEBI" id="CHEBI:18248"/>
    </ligandPart>
</feature>
<dbReference type="InterPro" id="IPR050597">
    <property type="entry name" value="Cytochrome_c_Oxidase_Subunit"/>
</dbReference>
<dbReference type="eggNOG" id="COG2863">
    <property type="taxonomic scope" value="Bacteria"/>
</dbReference>
<feature type="binding site" description="covalent" evidence="4">
    <location>
        <position position="146"/>
    </location>
    <ligand>
        <name>heme c</name>
        <dbReference type="ChEBI" id="CHEBI:61717"/>
        <label>2</label>
    </ligand>
</feature>
<dbReference type="SUPFAM" id="SSF46626">
    <property type="entry name" value="Cytochrome c"/>
    <property type="match status" value="2"/>
</dbReference>
<evidence type="ECO:0000256" key="3">
    <source>
        <dbReference type="ARBA" id="ARBA00023004"/>
    </source>
</evidence>
<evidence type="ECO:0000259" key="7">
    <source>
        <dbReference type="PROSITE" id="PS51007"/>
    </source>
</evidence>
<dbReference type="OrthoDB" id="9773456at2"/>
<dbReference type="Pfam" id="PF00034">
    <property type="entry name" value="Cytochrom_C"/>
    <property type="match status" value="1"/>
</dbReference>
<dbReference type="EMBL" id="AFHG01000029">
    <property type="protein sequence ID" value="EGK73116.1"/>
    <property type="molecule type" value="Genomic_DNA"/>
</dbReference>
<dbReference type="PROSITE" id="PS51007">
    <property type="entry name" value="CYTC"/>
    <property type="match status" value="1"/>
</dbReference>
<evidence type="ECO:0000256" key="5">
    <source>
        <dbReference type="PIRSR" id="PIRSR000005-2"/>
    </source>
</evidence>
<dbReference type="InterPro" id="IPR036909">
    <property type="entry name" value="Cyt_c-like_dom_sf"/>
</dbReference>
<keyword evidence="2 5" id="KW-0479">Metal-binding</keyword>
<gene>
    <name evidence="8" type="ORF">METUNv1_00287</name>
</gene>
<keyword evidence="9" id="KW-1185">Reference proteome</keyword>
<dbReference type="GO" id="GO:0005506">
    <property type="term" value="F:iron ion binding"/>
    <property type="evidence" value="ECO:0007669"/>
    <property type="project" value="InterPro"/>
</dbReference>
<keyword evidence="6" id="KW-0732">Signal</keyword>
<name>F5R7S9_METUF</name>
<dbReference type="PIRSF" id="PIRSF000005">
    <property type="entry name" value="Cytochrome_c4"/>
    <property type="match status" value="1"/>
</dbReference>
<proteinExistence type="predicted"/>
<evidence type="ECO:0000256" key="2">
    <source>
        <dbReference type="ARBA" id="ARBA00022723"/>
    </source>
</evidence>
<feature type="binding site" description="covalent" evidence="4">
    <location>
        <position position="41"/>
    </location>
    <ligand>
        <name>heme c</name>
        <dbReference type="ChEBI" id="CHEBI:61717"/>
        <label>1</label>
    </ligand>
</feature>
<evidence type="ECO:0000313" key="8">
    <source>
        <dbReference type="EMBL" id="EGK73116.1"/>
    </source>
</evidence>
<feature type="binding site" description="covalent" evidence="4">
    <location>
        <position position="143"/>
    </location>
    <ligand>
        <name>heme c</name>
        <dbReference type="ChEBI" id="CHEBI:61717"/>
        <label>2</label>
    </ligand>
</feature>
<feature type="signal peptide" evidence="6">
    <location>
        <begin position="1"/>
        <end position="26"/>
    </location>
</feature>
<feature type="binding site" description="axial binding residue" evidence="5">
    <location>
        <position position="45"/>
    </location>
    <ligand>
        <name>heme c</name>
        <dbReference type="ChEBI" id="CHEBI:61717"/>
        <label>1</label>
    </ligand>
    <ligandPart>
        <name>Fe</name>
        <dbReference type="ChEBI" id="CHEBI:18248"/>
    </ligandPart>
</feature>
<keyword evidence="3 5" id="KW-0408">Iron</keyword>
<protein>
    <submittedName>
        <fullName evidence="8">Cytochrome c4</fullName>
    </submittedName>
</protein>
<dbReference type="Proteomes" id="UP000005019">
    <property type="component" value="Unassembled WGS sequence"/>
</dbReference>
<dbReference type="GO" id="GO:0009055">
    <property type="term" value="F:electron transfer activity"/>
    <property type="evidence" value="ECO:0007669"/>
    <property type="project" value="InterPro"/>
</dbReference>
<dbReference type="InterPro" id="IPR024167">
    <property type="entry name" value="Cytochrome_c4-like"/>
</dbReference>